<name>A0ABQ3URI3_9CHLR</name>
<dbReference type="InterPro" id="IPR052700">
    <property type="entry name" value="Carb_kinase_PfkB-like"/>
</dbReference>
<evidence type="ECO:0000256" key="1">
    <source>
        <dbReference type="ARBA" id="ARBA00010688"/>
    </source>
</evidence>
<dbReference type="EMBL" id="BNJG01000001">
    <property type="protein sequence ID" value="GHO55409.1"/>
    <property type="molecule type" value="Genomic_DNA"/>
</dbReference>
<reference evidence="5 6" key="1">
    <citation type="journal article" date="2021" name="Int. J. Syst. Evol. Microbiol.">
        <title>Reticulibacter mediterranei gen. nov., sp. nov., within the new family Reticulibacteraceae fam. nov., and Ktedonospora formicarum gen. nov., sp. nov., Ktedonobacter robiniae sp. nov., Dictyobacter formicarum sp. nov. and Dictyobacter arantiisoli sp. nov., belonging to the class Ktedonobacteria.</title>
        <authorList>
            <person name="Yabe S."/>
            <person name="Zheng Y."/>
            <person name="Wang C.M."/>
            <person name="Sakai Y."/>
            <person name="Abe K."/>
            <person name="Yokota A."/>
            <person name="Donadio S."/>
            <person name="Cavaletti L."/>
            <person name="Monciardini P."/>
        </authorList>
    </citation>
    <scope>NUCLEOTIDE SEQUENCE [LARGE SCALE GENOMIC DNA]</scope>
    <source>
        <strain evidence="5 6">SOSP1-30</strain>
    </source>
</reference>
<dbReference type="PROSITE" id="PS00584">
    <property type="entry name" value="PFKB_KINASES_2"/>
    <property type="match status" value="1"/>
</dbReference>
<keyword evidence="3 5" id="KW-0418">Kinase</keyword>
<keyword evidence="6" id="KW-1185">Reference proteome</keyword>
<dbReference type="GO" id="GO:0016301">
    <property type="term" value="F:kinase activity"/>
    <property type="evidence" value="ECO:0007669"/>
    <property type="project" value="UniProtKB-KW"/>
</dbReference>
<dbReference type="Proteomes" id="UP000654345">
    <property type="component" value="Unassembled WGS sequence"/>
</dbReference>
<dbReference type="InterPro" id="IPR002173">
    <property type="entry name" value="Carboh/pur_kinase_PfkB_CS"/>
</dbReference>
<comment type="caution">
    <text evidence="5">The sequence shown here is derived from an EMBL/GenBank/DDBJ whole genome shotgun (WGS) entry which is preliminary data.</text>
</comment>
<gene>
    <name evidence="5" type="ORF">KSB_38840</name>
</gene>
<evidence type="ECO:0000259" key="4">
    <source>
        <dbReference type="Pfam" id="PF00294"/>
    </source>
</evidence>
<feature type="domain" description="Carbohydrate kinase PfkB" evidence="4">
    <location>
        <begin position="3"/>
        <end position="296"/>
    </location>
</feature>
<comment type="similarity">
    <text evidence="1">Belongs to the carbohydrate kinase PfkB family.</text>
</comment>
<dbReference type="Pfam" id="PF00294">
    <property type="entry name" value="PfkB"/>
    <property type="match status" value="1"/>
</dbReference>
<proteinExistence type="inferred from homology"/>
<evidence type="ECO:0000256" key="3">
    <source>
        <dbReference type="ARBA" id="ARBA00022777"/>
    </source>
</evidence>
<sequence>MYDVVTLGECMAVLYPTEPVPMDRVSTLTLDIAGAESNTAIGLSQLGHRVRFVSQVGNDSLGQRIRTTLMQEGVDTTYLLTDSDAQTGVFFREWLPDGARRVQYYRRASAASRLSPEHLKPEMFAGAHIVHMTGITPALSETCAASVARAVELAHEAGALVSFDPNYRAPLWSVEAARVALLPLMAQADILLLGHEDAHAILGTHDEEEVLATMPGFRAQVVVLKQAEKGACARAGEARVAIPAMPVPEVIDPVGAGDGFNAGFLSGWLRGYALADALRLGAQVGAQIVSLAGDYAHSRDKA</sequence>
<evidence type="ECO:0000313" key="6">
    <source>
        <dbReference type="Proteomes" id="UP000654345"/>
    </source>
</evidence>
<dbReference type="Gene3D" id="3.40.1190.20">
    <property type="match status" value="1"/>
</dbReference>
<evidence type="ECO:0000256" key="2">
    <source>
        <dbReference type="ARBA" id="ARBA00022679"/>
    </source>
</evidence>
<evidence type="ECO:0000313" key="5">
    <source>
        <dbReference type="EMBL" id="GHO55409.1"/>
    </source>
</evidence>
<accession>A0ABQ3URI3</accession>
<dbReference type="CDD" id="cd01166">
    <property type="entry name" value="KdgK"/>
    <property type="match status" value="1"/>
</dbReference>
<keyword evidence="2" id="KW-0808">Transferase</keyword>
<dbReference type="RefSeq" id="WP_201371999.1">
    <property type="nucleotide sequence ID" value="NZ_BNJG01000001.1"/>
</dbReference>
<protein>
    <submittedName>
        <fullName evidence="5">Carbohydrate kinase</fullName>
    </submittedName>
</protein>
<dbReference type="InterPro" id="IPR029056">
    <property type="entry name" value="Ribokinase-like"/>
</dbReference>
<dbReference type="InterPro" id="IPR011611">
    <property type="entry name" value="PfkB_dom"/>
</dbReference>
<dbReference type="SUPFAM" id="SSF53613">
    <property type="entry name" value="Ribokinase-like"/>
    <property type="match status" value="1"/>
</dbReference>
<dbReference type="PANTHER" id="PTHR43320">
    <property type="entry name" value="SUGAR KINASE"/>
    <property type="match status" value="1"/>
</dbReference>
<dbReference type="PANTHER" id="PTHR43320:SF2">
    <property type="entry name" value="2-DEHYDRO-3-DEOXYGLUCONOKINASE_2-DEHYDRO-3-DEOXYGALACTONOKINASE"/>
    <property type="match status" value="1"/>
</dbReference>
<organism evidence="5 6">
    <name type="scientific">Ktedonobacter robiniae</name>
    <dbReference type="NCBI Taxonomy" id="2778365"/>
    <lineage>
        <taxon>Bacteria</taxon>
        <taxon>Bacillati</taxon>
        <taxon>Chloroflexota</taxon>
        <taxon>Ktedonobacteria</taxon>
        <taxon>Ktedonobacterales</taxon>
        <taxon>Ktedonobacteraceae</taxon>
        <taxon>Ktedonobacter</taxon>
    </lineage>
</organism>